<feature type="region of interest" description="Disordered" evidence="1">
    <location>
        <begin position="142"/>
        <end position="182"/>
    </location>
</feature>
<proteinExistence type="predicted"/>
<evidence type="ECO:0000256" key="1">
    <source>
        <dbReference type="SAM" id="MobiDB-lite"/>
    </source>
</evidence>
<organism evidence="2 3">
    <name type="scientific">Brassica cretica</name>
    <name type="common">Mustard</name>
    <dbReference type="NCBI Taxonomy" id="69181"/>
    <lineage>
        <taxon>Eukaryota</taxon>
        <taxon>Viridiplantae</taxon>
        <taxon>Streptophyta</taxon>
        <taxon>Embryophyta</taxon>
        <taxon>Tracheophyta</taxon>
        <taxon>Spermatophyta</taxon>
        <taxon>Magnoliopsida</taxon>
        <taxon>eudicotyledons</taxon>
        <taxon>Gunneridae</taxon>
        <taxon>Pentapetalae</taxon>
        <taxon>rosids</taxon>
        <taxon>malvids</taxon>
        <taxon>Brassicales</taxon>
        <taxon>Brassicaceae</taxon>
        <taxon>Brassiceae</taxon>
        <taxon>Brassica</taxon>
    </lineage>
</organism>
<feature type="compositionally biased region" description="Basic and acidic residues" evidence="1">
    <location>
        <begin position="385"/>
        <end position="402"/>
    </location>
</feature>
<protein>
    <submittedName>
        <fullName evidence="2">Uncharacterized protein</fullName>
    </submittedName>
</protein>
<evidence type="ECO:0000313" key="2">
    <source>
        <dbReference type="EMBL" id="KAF3484666.1"/>
    </source>
</evidence>
<feature type="compositionally biased region" description="Low complexity" evidence="1">
    <location>
        <begin position="375"/>
        <end position="384"/>
    </location>
</feature>
<evidence type="ECO:0000313" key="3">
    <source>
        <dbReference type="Proteomes" id="UP000712600"/>
    </source>
</evidence>
<comment type="caution">
    <text evidence="2">The sequence shown here is derived from an EMBL/GenBank/DDBJ whole genome shotgun (WGS) entry which is preliminary data.</text>
</comment>
<sequence>MIGRRRLVIVVLSPASVVDKPGDPALRVVPYGLWSNQYAAGSMAFRYALMSMECPCRYAGDRGVGQLGREEGLLCVESCLGGCRIGELWLWTSSLFFREVVCIGILPLSLRFWKNPSCPSWLPDKWKIFIYLKAGEITWPGRQRKVPDSGTGTRDPEAGTRTWGQGPGTQRHEPGPWGQGPGRRKLECTCGRCKRICSLVGEAGVGRKFDGEARNIGIKDDDSDRTPGACVASVAILGLSSGRAIWFRKSCGGVYGSVPRNSERENLGEAKDQEDEEEGLRAGFLAVFSILDAPLVFMLEVVCIGILPLPLRFRKNPSCPSWLPDKWKISIYLKAGEITWPGRRRKVPDSGTGTRDPEAGTRTWGQGPGPGGRDPGPVGRNPDPGGRDPGPRGRDPGPRGRDPGPWGTLYVAPYYHAALLVVLRCTCARCKRICSLVGDAGVGRTFDGESGKIGIKGDASDHTPGACAASVAILGLSSGRGIWFHGSCGGVYGSVPRNSERENLGKAKDQEDEEAVMDFQEGLRAGFLAAFSILEAPLVLMLLGKNIPILFLPASRQDSDPQIPGKRVPRVPAGGNLKLGPWTTLPSKKWKISDKENLPYFRIWKSLT</sequence>
<dbReference type="Proteomes" id="UP000712600">
    <property type="component" value="Unassembled WGS sequence"/>
</dbReference>
<feature type="region of interest" description="Disordered" evidence="1">
    <location>
        <begin position="343"/>
        <end position="404"/>
    </location>
</feature>
<name>A0A8S9MMZ2_BRACR</name>
<gene>
    <name evidence="2" type="ORF">F2Q69_00053269</name>
</gene>
<dbReference type="AlphaFoldDB" id="A0A8S9MMZ2"/>
<reference evidence="2" key="1">
    <citation type="submission" date="2019-12" db="EMBL/GenBank/DDBJ databases">
        <title>Genome sequencing and annotation of Brassica cretica.</title>
        <authorList>
            <person name="Studholme D.J."/>
            <person name="Sarris P."/>
        </authorList>
    </citation>
    <scope>NUCLEOTIDE SEQUENCE</scope>
    <source>
        <strain evidence="2">PFS-109/04</strain>
        <tissue evidence="2">Leaf</tissue>
    </source>
</reference>
<dbReference type="EMBL" id="QGKX02002183">
    <property type="protein sequence ID" value="KAF3484666.1"/>
    <property type="molecule type" value="Genomic_DNA"/>
</dbReference>
<accession>A0A8S9MMZ2</accession>